<dbReference type="PROSITE" id="PS50263">
    <property type="entry name" value="CN_HYDROLASE"/>
    <property type="match status" value="1"/>
</dbReference>
<dbReference type="InterPro" id="IPR036526">
    <property type="entry name" value="C-N_Hydrolase_sf"/>
</dbReference>
<evidence type="ECO:0000313" key="3">
    <source>
        <dbReference type="Proteomes" id="UP000290900"/>
    </source>
</evidence>
<name>A0A448YKG6_BRENA</name>
<dbReference type="Proteomes" id="UP000290900">
    <property type="component" value="Unassembled WGS sequence"/>
</dbReference>
<dbReference type="GO" id="GO:0008418">
    <property type="term" value="F:protein-N-terminal asparagine amidohydrolase activity"/>
    <property type="evidence" value="ECO:0007669"/>
    <property type="project" value="InterPro"/>
</dbReference>
<evidence type="ECO:0000259" key="1">
    <source>
        <dbReference type="PROSITE" id="PS50263"/>
    </source>
</evidence>
<dbReference type="STRING" id="13370.A0A448YKG6"/>
<accession>A0A448YKG6</accession>
<dbReference type="GO" id="GO:0030163">
    <property type="term" value="P:protein catabolic process"/>
    <property type="evidence" value="ECO:0007669"/>
    <property type="project" value="TreeGrafter"/>
</dbReference>
<dbReference type="InParanoid" id="A0A448YKG6"/>
<dbReference type="AlphaFoldDB" id="A0A448YKG6"/>
<organism evidence="2 3">
    <name type="scientific">Brettanomyces naardenensis</name>
    <name type="common">Yeast</name>
    <dbReference type="NCBI Taxonomy" id="13370"/>
    <lineage>
        <taxon>Eukaryota</taxon>
        <taxon>Fungi</taxon>
        <taxon>Dikarya</taxon>
        <taxon>Ascomycota</taxon>
        <taxon>Saccharomycotina</taxon>
        <taxon>Pichiomycetes</taxon>
        <taxon>Pichiales</taxon>
        <taxon>Pichiaceae</taxon>
        <taxon>Brettanomyces</taxon>
    </lineage>
</organism>
<proteinExistence type="predicted"/>
<dbReference type="FunCoup" id="A0A448YKG6">
    <property type="interactions" value="32"/>
</dbReference>
<dbReference type="GO" id="GO:0070773">
    <property type="term" value="F:protein-N-terminal glutamine amidohydrolase activity"/>
    <property type="evidence" value="ECO:0007669"/>
    <property type="project" value="InterPro"/>
</dbReference>
<dbReference type="PANTHER" id="PTHR11750:SF26">
    <property type="entry name" value="PROTEIN N-TERMINAL AMIDASE"/>
    <property type="match status" value="1"/>
</dbReference>
<protein>
    <submittedName>
        <fullName evidence="2">DEKNAAC102232</fullName>
    </submittedName>
</protein>
<feature type="domain" description="CN hydrolase" evidence="1">
    <location>
        <begin position="3"/>
        <end position="339"/>
    </location>
</feature>
<gene>
    <name evidence="2" type="ORF">BRENAR_LOCUS2133</name>
</gene>
<dbReference type="EMBL" id="CAACVR010000012">
    <property type="protein sequence ID" value="VEU21400.1"/>
    <property type="molecule type" value="Genomic_DNA"/>
</dbReference>
<keyword evidence="3" id="KW-1185">Reference proteome</keyword>
<sequence>MRLRIAAVQLSPVIGQVEENARRAARILDKVFSSSRVKSPDLIILPELAITGYNFQSRAHIIPYLETIGGGRSYQLGRELSTKYQCHTLLGYPERYPINESGAFKIYNSAVLISPTGSVIYNYRKSFLYETDEQWGCEESPDGFQSFDLNINGRRLKSTIGICMDLNPYKFKAPFDEYEFATFCYENDVDLVLVPTAWLNSKWSEDWTDTDVKEYSKLYSEEEPVEVNVDPAQNDILMTPDTDEQFRRGSPDKKTGRYWVLRMNPLYTNPHPGKRKLVVICNRSGMEDKMMYAGTTSIMRFDGGPSHTSEATGEMFIDFNMYGSMGQGNEGVLVRDVDT</sequence>
<reference evidence="2 3" key="1">
    <citation type="submission" date="2018-12" db="EMBL/GenBank/DDBJ databases">
        <authorList>
            <person name="Tiukova I."/>
            <person name="Dainat J."/>
        </authorList>
    </citation>
    <scope>NUCLEOTIDE SEQUENCE [LARGE SCALE GENOMIC DNA]</scope>
</reference>
<dbReference type="OrthoDB" id="201515at2759"/>
<dbReference type="SUPFAM" id="SSF56317">
    <property type="entry name" value="Carbon-nitrogen hydrolase"/>
    <property type="match status" value="1"/>
</dbReference>
<dbReference type="Pfam" id="PF00795">
    <property type="entry name" value="CN_hydrolase"/>
    <property type="match status" value="1"/>
</dbReference>
<evidence type="ECO:0000313" key="2">
    <source>
        <dbReference type="EMBL" id="VEU21400.1"/>
    </source>
</evidence>
<dbReference type="InterPro" id="IPR003010">
    <property type="entry name" value="C-N_Hydrolase"/>
</dbReference>
<dbReference type="PANTHER" id="PTHR11750">
    <property type="entry name" value="PROTEIN N-TERMINAL AMIDASE"/>
    <property type="match status" value="1"/>
</dbReference>
<dbReference type="InterPro" id="IPR039703">
    <property type="entry name" value="Nta1"/>
</dbReference>
<dbReference type="Gene3D" id="3.60.110.10">
    <property type="entry name" value="Carbon-nitrogen hydrolase"/>
    <property type="match status" value="1"/>
</dbReference>